<keyword evidence="7" id="KW-1185">Reference proteome</keyword>
<gene>
    <name evidence="6" type="ORF">AMSG_08713</name>
</gene>
<name>A0A0L0DMI3_THETB</name>
<comment type="catalytic activity">
    <reaction evidence="1">
        <text>All bonds known to be hydrolyzed by this endopeptidase have arginine in P1 and an acidic residue in P4. P6 is often occupied by an acidic residue or by a hydroxy-amino-acid residue, the phosphorylation of which enhances cleavage.</text>
        <dbReference type="EC" id="3.4.22.49"/>
    </reaction>
</comment>
<dbReference type="GO" id="GO:0051307">
    <property type="term" value="P:meiotic chromosome separation"/>
    <property type="evidence" value="ECO:0007669"/>
    <property type="project" value="TreeGrafter"/>
</dbReference>
<sequence length="1409" mass="145915">MEQLPPAAVDALVRMLIMADHGLAPKLAAKAVSLAQRVGMPSPLPQPGEDEALALALNLLHAHTRSSGLNSAVYCSAMARLAPVVPDRALDAALAAAPMLASAAPAPQVWPALVALFARFPRVQLSQTAPQLIELFQGPLAAAAHPTKHAPLVVFYGLMLALLGGDGTSDSAAHFADDAVAWLSNKSNLTAGVDLKFLNVSLGKVLKVATLSLRALKDARAADVLLPLERLWGYAAKLEAKLKVAEPKFAGLLAVRLDMLLACVTAPADEPILARALALLRASSAATPEPSLLRCVAGGYAKIGTRAFSDGEYPAALALLSAGLDLLLEAAVPSGTPSVESLDPQAASSLAHIHFLLSHTERKRRNSDAAAGHVLAAVGFKAVSLLDSPASLSAPLPDSLLAAWRASTPAPDELIDLGQLLPEWFVASAPFSLVREVLAELTAANDLLWGAARKLLRDAMASSEDSVSHVALAELVLDDARATVLNSPESALDSLLEALVSLTSAADEAASHAGQTLLALGCSWVALWTLQFQIEPTPARQAAITSVGHTDGLGAPRMPFDLATSVWRALLAAPAGDSALALQSHLVHVADMLAFLGYPSLQVMVLNGALTLGAGARASVGLASAHNVLGDPRLALETLDGGTGDGADGVSEAGNAADDAAVYSGRGAVARSLALASLQQFDDSLAVLETADSSGADPVLEPLAEAARAALRVKVGEGSAALAAAAAALSKSTALLRSVEGASGSDTSMLDLPYDFVANLADTLHRLGSLSLAASHVRKAAYYFKKGAALGAKLGAAGVELRFRLEMVTLLASKHAFDEASAALDAVKALAANIPHSPHVELAITTRAAVLASSTRNWGDALSLYRSALDQVSALGGSGGELEGLVLEDTTVVVVGVFRGRLRRLMLTAQLAAGECELDPDAFRLSDAALPIDKLWVRLLAVEANADTSAARSHDSRVAAKRQARAGNLDATMSELVELANAARGCGEMVLCERIARWCAFLAPAAGAFAPSVADAVAASMSPSLGAEFGEPPSSGHDIVTLALSPQHELLLVVRQFADGRNAVVAGVPLPAGGEAGGIDTASVFRYQRASKTELASVYKAGARGVTTKPPKTGLTLEWVLERFGAIMLLSRATTSGAVAVSTKAGKAKWWKTRIALDKALGALLDAIQSQWLGSLGGDLDSVFGVDNGSTLVLVIDPLLAHLPWESLQLLAETACTRVPSTRFLAPRPERVARERAVFYLLNPSGDLVKTQARFEERFAAHEGWAGTAGAPPATADLAAGLRSANTYVYCGHGAGEDYFAMDHVLALKGTAPQHVLLLGCSSGLLRARGVHNPIGMASAYLQAGAARVVSNLWDVTDGDLDLLSDKLISLAVEGETPLEAALPIARAECKLSWLVASAAVVYGLPTPR</sequence>
<dbReference type="GO" id="GO:0005634">
    <property type="term" value="C:nucleus"/>
    <property type="evidence" value="ECO:0007669"/>
    <property type="project" value="InterPro"/>
</dbReference>
<evidence type="ECO:0000313" key="7">
    <source>
        <dbReference type="Proteomes" id="UP000054408"/>
    </source>
</evidence>
<accession>A0A0L0DMI3</accession>
<dbReference type="GeneID" id="25567342"/>
<dbReference type="GO" id="GO:0006508">
    <property type="term" value="P:proteolysis"/>
    <property type="evidence" value="ECO:0007669"/>
    <property type="project" value="InterPro"/>
</dbReference>
<feature type="domain" description="Peptidase C50" evidence="5">
    <location>
        <begin position="1235"/>
        <end position="1332"/>
    </location>
</feature>
<dbReference type="GO" id="GO:0072686">
    <property type="term" value="C:mitotic spindle"/>
    <property type="evidence" value="ECO:0007669"/>
    <property type="project" value="TreeGrafter"/>
</dbReference>
<dbReference type="PANTHER" id="PTHR12792:SF0">
    <property type="entry name" value="SEPARIN"/>
    <property type="match status" value="1"/>
</dbReference>
<evidence type="ECO:0000256" key="1">
    <source>
        <dbReference type="ARBA" id="ARBA00000451"/>
    </source>
</evidence>
<dbReference type="EMBL" id="GL349480">
    <property type="protein sequence ID" value="KNC53231.1"/>
    <property type="molecule type" value="Genomic_DNA"/>
</dbReference>
<dbReference type="GO" id="GO:0005737">
    <property type="term" value="C:cytoplasm"/>
    <property type="evidence" value="ECO:0007669"/>
    <property type="project" value="TreeGrafter"/>
</dbReference>
<dbReference type="eggNOG" id="KOG1849">
    <property type="taxonomic scope" value="Eukaryota"/>
</dbReference>
<dbReference type="OrthoDB" id="10255632at2759"/>
<evidence type="ECO:0000259" key="5">
    <source>
        <dbReference type="PROSITE" id="PS51700"/>
    </source>
</evidence>
<protein>
    <recommendedName>
        <fullName evidence="2">separase</fullName>
        <ecNumber evidence="2">3.4.22.49</ecNumber>
    </recommendedName>
</protein>
<dbReference type="STRING" id="461836.A0A0L0DMI3"/>
<reference evidence="6 7" key="1">
    <citation type="submission" date="2010-05" db="EMBL/GenBank/DDBJ databases">
        <title>The Genome Sequence of Thecamonas trahens ATCC 50062.</title>
        <authorList>
            <consortium name="The Broad Institute Genome Sequencing Platform"/>
            <person name="Russ C."/>
            <person name="Cuomo C."/>
            <person name="Shea T."/>
            <person name="Young S.K."/>
            <person name="Zeng Q."/>
            <person name="Koehrsen M."/>
            <person name="Haas B."/>
            <person name="Borodovsky M."/>
            <person name="Guigo R."/>
            <person name="Alvarado L."/>
            <person name="Berlin A."/>
            <person name="Bochicchio J."/>
            <person name="Borenstein D."/>
            <person name="Chapman S."/>
            <person name="Chen Z."/>
            <person name="Freedman E."/>
            <person name="Gellesch M."/>
            <person name="Goldberg J."/>
            <person name="Griggs A."/>
            <person name="Gujja S."/>
            <person name="Heilman E."/>
            <person name="Heiman D."/>
            <person name="Hepburn T."/>
            <person name="Howarth C."/>
            <person name="Jen D."/>
            <person name="Larson L."/>
            <person name="Mehta T."/>
            <person name="Park D."/>
            <person name="Pearson M."/>
            <person name="Roberts A."/>
            <person name="Saif S."/>
            <person name="Shenoy N."/>
            <person name="Sisk P."/>
            <person name="Stolte C."/>
            <person name="Sykes S."/>
            <person name="Thomson T."/>
            <person name="Walk T."/>
            <person name="White J."/>
            <person name="Yandava C."/>
            <person name="Burger G."/>
            <person name="Gray M.W."/>
            <person name="Holland P.W.H."/>
            <person name="King N."/>
            <person name="Lang F.B.F."/>
            <person name="Roger A.J."/>
            <person name="Ruiz-Trillo I."/>
            <person name="Lander E."/>
            <person name="Nusbaum C."/>
        </authorList>
    </citation>
    <scope>NUCLEOTIDE SEQUENCE [LARGE SCALE GENOMIC DNA]</scope>
    <source>
        <strain evidence="6 7">ATCC 50062</strain>
    </source>
</reference>
<dbReference type="InterPro" id="IPR005314">
    <property type="entry name" value="Peptidase_C50"/>
</dbReference>
<evidence type="ECO:0000313" key="6">
    <source>
        <dbReference type="EMBL" id="KNC53231.1"/>
    </source>
</evidence>
<keyword evidence="4" id="KW-0159">Chromosome partition</keyword>
<dbReference type="Proteomes" id="UP000054408">
    <property type="component" value="Unassembled WGS sequence"/>
</dbReference>
<dbReference type="PROSITE" id="PS51700">
    <property type="entry name" value="SEPARIN"/>
    <property type="match status" value="1"/>
</dbReference>
<dbReference type="PANTHER" id="PTHR12792">
    <property type="entry name" value="EXTRA SPINDLE POLES 1-RELATED"/>
    <property type="match status" value="1"/>
</dbReference>
<keyword evidence="3" id="KW-0378">Hydrolase</keyword>
<dbReference type="EC" id="3.4.22.49" evidence="2"/>
<organism evidence="6 7">
    <name type="scientific">Thecamonas trahens ATCC 50062</name>
    <dbReference type="NCBI Taxonomy" id="461836"/>
    <lineage>
        <taxon>Eukaryota</taxon>
        <taxon>Apusozoa</taxon>
        <taxon>Apusomonadida</taxon>
        <taxon>Apusomonadidae</taxon>
        <taxon>Thecamonas</taxon>
    </lineage>
</organism>
<evidence type="ECO:0000256" key="4">
    <source>
        <dbReference type="ARBA" id="ARBA00022829"/>
    </source>
</evidence>
<dbReference type="InterPro" id="IPR030397">
    <property type="entry name" value="SEPARIN_core_dom"/>
</dbReference>
<dbReference type="RefSeq" id="XP_013754498.1">
    <property type="nucleotide sequence ID" value="XM_013899044.1"/>
</dbReference>
<dbReference type="Pfam" id="PF03568">
    <property type="entry name" value="Separin_C"/>
    <property type="match status" value="2"/>
</dbReference>
<evidence type="ECO:0000256" key="2">
    <source>
        <dbReference type="ARBA" id="ARBA00012489"/>
    </source>
</evidence>
<dbReference type="GO" id="GO:0004197">
    <property type="term" value="F:cysteine-type endopeptidase activity"/>
    <property type="evidence" value="ECO:0007669"/>
    <property type="project" value="InterPro"/>
</dbReference>
<proteinExistence type="predicted"/>
<evidence type="ECO:0000256" key="3">
    <source>
        <dbReference type="ARBA" id="ARBA00022801"/>
    </source>
</evidence>